<dbReference type="CDD" id="cd18808">
    <property type="entry name" value="SF1_C_Upf1"/>
    <property type="match status" value="1"/>
</dbReference>
<feature type="transmembrane region" description="Helical" evidence="16">
    <location>
        <begin position="997"/>
        <end position="1022"/>
    </location>
</feature>
<feature type="transmembrane region" description="Helical" evidence="16">
    <location>
        <begin position="949"/>
        <end position="972"/>
    </location>
</feature>
<dbReference type="Pfam" id="PF25396">
    <property type="entry name" value="ZNFX1"/>
    <property type="match status" value="1"/>
</dbReference>
<dbReference type="Pfam" id="PF18139">
    <property type="entry name" value="LSDAT_euk"/>
    <property type="match status" value="1"/>
</dbReference>
<feature type="compositionally biased region" description="Polar residues" evidence="15">
    <location>
        <begin position="1232"/>
        <end position="1242"/>
    </location>
</feature>
<dbReference type="PANTHER" id="PTHR13800:SF1">
    <property type="entry name" value="TRANSIENT RECEPTOR POTENTIAL CATION CHANNEL TRPM"/>
    <property type="match status" value="1"/>
</dbReference>
<evidence type="ECO:0000256" key="8">
    <source>
        <dbReference type="ARBA" id="ARBA00022833"/>
    </source>
</evidence>
<evidence type="ECO:0000256" key="12">
    <source>
        <dbReference type="ARBA" id="ARBA00023136"/>
    </source>
</evidence>
<keyword evidence="12 16" id="KW-0472">Membrane</keyword>
<evidence type="ECO:0000256" key="15">
    <source>
        <dbReference type="SAM" id="MobiDB-lite"/>
    </source>
</evidence>
<feature type="coiled-coil region" evidence="14">
    <location>
        <begin position="2760"/>
        <end position="2787"/>
    </location>
</feature>
<evidence type="ECO:0000256" key="4">
    <source>
        <dbReference type="ARBA" id="ARBA00022490"/>
    </source>
</evidence>
<gene>
    <name evidence="18" type="ORF">JBS370_LOCUS22610</name>
</gene>
<dbReference type="CDD" id="cd06008">
    <property type="entry name" value="NF-X1-zinc-finger"/>
    <property type="match status" value="2"/>
</dbReference>
<dbReference type="InterPro" id="IPR057366">
    <property type="entry name" value="TRPM-like"/>
</dbReference>
<keyword evidence="14" id="KW-0175">Coiled coil</keyword>
<evidence type="ECO:0000256" key="10">
    <source>
        <dbReference type="ARBA" id="ARBA00022989"/>
    </source>
</evidence>
<keyword evidence="10 16" id="KW-1133">Transmembrane helix</keyword>
<dbReference type="PANTHER" id="PTHR13800">
    <property type="entry name" value="TRANSIENT RECEPTOR POTENTIAL CATION CHANNEL, SUBFAMILY M, MEMBER 6"/>
    <property type="match status" value="1"/>
</dbReference>
<dbReference type="GO" id="GO:0004386">
    <property type="term" value="F:helicase activity"/>
    <property type="evidence" value="ECO:0007669"/>
    <property type="project" value="InterPro"/>
</dbReference>
<dbReference type="FunFam" id="3.40.50.300:FF:001366">
    <property type="entry name" value="ATP binding protein, putative"/>
    <property type="match status" value="1"/>
</dbReference>
<dbReference type="GO" id="GO:0005261">
    <property type="term" value="F:monoatomic cation channel activity"/>
    <property type="evidence" value="ECO:0007669"/>
    <property type="project" value="TreeGrafter"/>
</dbReference>
<dbReference type="Proteomes" id="UP000663836">
    <property type="component" value="Unassembled WGS sequence"/>
</dbReference>
<dbReference type="InterPro" id="IPR041679">
    <property type="entry name" value="DNA2/NAM7-like_C"/>
</dbReference>
<keyword evidence="13" id="KW-0407">Ion channel</keyword>
<feature type="domain" description="RZ-type" evidence="17">
    <location>
        <begin position="2848"/>
        <end position="2919"/>
    </location>
</feature>
<reference evidence="18" key="1">
    <citation type="submission" date="2021-02" db="EMBL/GenBank/DDBJ databases">
        <authorList>
            <person name="Nowell W R."/>
        </authorList>
    </citation>
    <scope>NUCLEOTIDE SEQUENCE</scope>
</reference>
<dbReference type="InterPro" id="IPR047187">
    <property type="entry name" value="SF1_C_Upf1"/>
</dbReference>
<keyword evidence="3" id="KW-0813">Transport</keyword>
<dbReference type="SUPFAM" id="SSF52540">
    <property type="entry name" value="P-loop containing nucleoside triphosphate hydrolases"/>
    <property type="match status" value="1"/>
</dbReference>
<dbReference type="GO" id="GO:0005886">
    <property type="term" value="C:plasma membrane"/>
    <property type="evidence" value="ECO:0007669"/>
    <property type="project" value="TreeGrafter"/>
</dbReference>
<feature type="region of interest" description="Disordered" evidence="15">
    <location>
        <begin position="1918"/>
        <end position="1942"/>
    </location>
</feature>
<dbReference type="InterPro" id="IPR057373">
    <property type="entry name" value="ZNFX1"/>
</dbReference>
<feature type="transmembrane region" description="Helical" evidence="16">
    <location>
        <begin position="779"/>
        <end position="801"/>
    </location>
</feature>
<dbReference type="Pfam" id="PF00520">
    <property type="entry name" value="Ion_trans"/>
    <property type="match status" value="1"/>
</dbReference>
<evidence type="ECO:0000256" key="5">
    <source>
        <dbReference type="ARBA" id="ARBA00022692"/>
    </source>
</evidence>
<dbReference type="InterPro" id="IPR041491">
    <property type="entry name" value="TRPM_SLOG"/>
</dbReference>
<evidence type="ECO:0000256" key="6">
    <source>
        <dbReference type="ARBA" id="ARBA00022723"/>
    </source>
</evidence>
<evidence type="ECO:0000256" key="11">
    <source>
        <dbReference type="ARBA" id="ARBA00023065"/>
    </source>
</evidence>
<sequence length="2929" mass="341760">MADHLIDISTTFSSRNNRRDSNYLIDVLGVKSYGTIIFDHNQSNRANFIRIPSDASTLYVKQLLVRRCQNKRPSLVISVTGSTREYSMKSKLFRIFRQGLLKVAKTTDIWIITGGVNTSITKLIGEIIRTNPDPSHPIHLIGIAPWGCISGVEQLDVHGTNVIYVKSKTGQNNEISLEPNHTQFIFIDDGTTHQYGGEIEFRIRLEKAFSGESFILQNKQQNSSDINQSDNKSISSYSQSDNIPVVLLVIDGELETIKKVHESVIKNKIPVVLLEGTGGCCDLFAKCYHLYNEYHSKSRTSVETNVDQSYLLERNEQIKNKLRERLQTINDKINIYPLDIDKEMNYFELIYECIEKQMILLNFIDFKVHSHIEKDIDLAILQALLNAPNSTEINVEQKLEQLNLALEWNRVDIVKSLIMKEDQDWIKINLNDLFFKALIRNQTSFVQLFLDHDFTLNDLFKNTDQLWKLYENENYILRHNFNDPLQSIYKDIIQPLIGTFFEVDDVFDSDGISYNHDQHTDNNIQSEATTCFHANQMDIDKELFLWSVLTSKHELALLFWARGKNKICAALIAMLLNKRKAQKEKHLRYNEWADQFENLAVEILEKFYRIHPSQCAKAIIREIPQFGNVTWLHLAVMAEAKLFIAQRAVQNVLGSICVNRYGYIDRRVGNTKIIFSTIMLWYSGFLPYHKELVEINDNIHFTKVNDRQSFIRRDAPRQSQYMTDKSIDMAQCKLMEDEQETLDSDVDNTSLIKKSGLKQYWENITKFIDAPYVKYLYNLYSHVIFLMLFSYVILCDFFPLYEFQSDKCLLGTEENLYQEIKNSNESLRYSLHPRSRPSTTELILTLWMFTLFCEEIRQMMSMELKTVNGKILGYFSIFWNKLDILSVILFFLALFLRYIQSSDCFCGARIILAIDLSIWFIRTLDMFSAIKRLGPKLVMIGEMVHDLKFFMLMLTVFIFAFGVPAYSLIYGVEEFSWHLPRSILNIAYWQIFENYAISGYIVFLLLISYMTVGNVLLINLLIAMFSNTFNRLQADTDCIWKFQHYSLVCYHLTRPCLPPPFIFISHIWRGTLYFFSHYVQSKWFKLRYIKYKNKEKFSIVIDIRLIRNIEAIEGALGNEVYYFVSKVDRKQSDHQMDFDEEKISSPQEIVLNKIKTFEYQQDDMFEYLECLMNGIRKIGGDDIEMPKRSRRDSELFCKWISLSKLIVTRHVGNRDSRERAGSLHHHFHGKRNSTTFDTTSESLPIKRPRLPPVSYPTLMKLLDKSPEEILTGMLDPNFQLNKFLNDKRMQERDDWVSSMTILLEKMTQCTESRERITMILEQLPNTLYLEGVYNKIRKLDPTTNQFNFKLIELFLKISNTLLAMIPHSADGFTKIFDRIELQFTKNKFESCEFEDAKEILDQVLERVKDIEKVYTTNKITTTQNDIGQPPNNYRQLHIVPDLMELLSEQRQYLRKNIVDGVYENAEQYLDIHFRLLREDFIGPLRDGIQQHLFKVKSKNYNVRIYENVQSLGSRLTPRNGIVYDLRLDAKLASRIRWANSRRLIYGNLLLLTFDNFHSCVFVTVEDRSQIERNFTISVKTLEDFDNSKENQINLDKIAASCSLTMIETMTYFEANRPVLNALQMIPSDHRFPLAPFLLKLSNVMTPPDYIKPTTTYDFTPLLVDPNLPINYKQTHQVEKKYRTVPVLEKDQWPTSEQLHLNPKQYEALILALTNKVALIQGPPGTGKTYLGVRITEMLLHNRSVWRRFGEQSTPILMICHTNHALDQFLELIVNRLNISNGIIRVGSRCQNSSIQQFSLKNARQRARENRSLPKDILHQKWDKLAEKVAVEEVLKSKQNEMEKSRITILSLSSFTQYPIIDQTHLLSLLAAYDGDTGDIALLQWLGLDSDFERIPDHFIHRERDVLPMKTNDTMKEMQEDEFNEEDEEEERRRHDDDIDLEEYAPTPRNLMDRRVSSTVEINSGRERQTVQNQENHYHRFIRYITGSPTTFNDETVKRINGNIWQLHMEERYDLYRYWLLKYRQYLQNFLDNQSREYNQNVSTLAEYRQEEDYHLLKDSIIVAMTTTCAAKYHNVLEKLRSKIVIVEEAAASFEAHIITALSTKCEHLILIGDHVQLKPNPSVYRLAVKYQIDVSLFERLIKNKFPNVQLNIQHRMRPEIARLMKYFYDDLEDHVNVESERASVRGIDSNLFFINHNHMEANVDDGRSYQNEFEAKYVIELAQYLIKQGYNPQQITVLTMYLGQRQFIAKLAKQRALLYGVRIMITDNYQGEENDIIILSLVRNNPEKNIGFLKTHNRICVALSRARCGLFVIGNMTLLAEVDDMWKQIVASVSKTNNLGNGLSLSCRQHWRNKFIADKPESFAQRPEGGCRQTCDARLPCGHRCELMCHNYDFEHKDVVCHKQCPERLSCGHPCKKRCHIETPNRHNQCGVFVDKIIPECGHKIRIECYRTPTTSDCKKSSLCRLDCGHDVEVPCRIISSPSQLKRFFCPEPCGKMLACEYKCIGKCGNCRAGKLHMACGEKCERQLICSHACKAPCAMNCPPCSRLCETRCAHSRCIGICGELCPPQCRCCDKSRVQEILFGTEEEPDARFVFLPDCGHIIEVTSLDQWIKDFENNPNNKTAIRFPECPRCRQRIYQCTRYMSILNRVHESISQVKRKILGNKSQEEMDNRRTQLIAEYEKIKRNLQKINLDQSIKDLFSELYKENRFFSDDMFNLMTNILTFLNEIDAILIDGRKKLKESMFEDLVNDPLRHIMKYLSAQRQDRNFAEQQLNDIQSEFKRIRRVIHIESLVSTLKQTLKEDEKECIDSMQHLTKKSGPFTDEDRQKFDDLVRKFEQIHHLPGLGITDSERINIVRALNISKGHWFICPNGHPYVITECGGASQESQCPDCGEQIGGQNHHLLESNHHFGLMDGSQHAAWSNEANLN</sequence>
<dbReference type="PROSITE" id="PS51981">
    <property type="entry name" value="ZF_RZ"/>
    <property type="match status" value="1"/>
</dbReference>
<keyword evidence="6" id="KW-0479">Metal-binding</keyword>
<organism evidence="18 19">
    <name type="scientific">Rotaria sordida</name>
    <dbReference type="NCBI Taxonomy" id="392033"/>
    <lineage>
        <taxon>Eukaryota</taxon>
        <taxon>Metazoa</taxon>
        <taxon>Spiralia</taxon>
        <taxon>Gnathifera</taxon>
        <taxon>Rotifera</taxon>
        <taxon>Eurotatoria</taxon>
        <taxon>Bdelloidea</taxon>
        <taxon>Philodinida</taxon>
        <taxon>Philodinidae</taxon>
        <taxon>Rotaria</taxon>
    </lineage>
</organism>
<comment type="subcellular location">
    <subcellularLocation>
        <location evidence="2">Cytoplasm</location>
    </subcellularLocation>
    <subcellularLocation>
        <location evidence="1">Membrane</location>
        <topology evidence="1">Multi-pass membrane protein</topology>
    </subcellularLocation>
</comment>
<evidence type="ECO:0000256" key="9">
    <source>
        <dbReference type="ARBA" id="ARBA00022859"/>
    </source>
</evidence>
<evidence type="ECO:0000256" key="2">
    <source>
        <dbReference type="ARBA" id="ARBA00004496"/>
    </source>
</evidence>
<feature type="region of interest" description="Disordered" evidence="15">
    <location>
        <begin position="1219"/>
        <end position="1243"/>
    </location>
</feature>
<accession>A0A819JI87</accession>
<feature type="compositionally biased region" description="Basic residues" evidence="15">
    <location>
        <begin position="1222"/>
        <end position="1231"/>
    </location>
</feature>
<dbReference type="InterPro" id="IPR050927">
    <property type="entry name" value="TRPM"/>
</dbReference>
<dbReference type="GO" id="GO:0008270">
    <property type="term" value="F:zinc ion binding"/>
    <property type="evidence" value="ECO:0007669"/>
    <property type="project" value="UniProtKB-KW"/>
</dbReference>
<keyword evidence="7" id="KW-0863">Zinc-finger</keyword>
<evidence type="ECO:0000313" key="18">
    <source>
        <dbReference type="EMBL" id="CAF3933884.1"/>
    </source>
</evidence>
<feature type="coiled-coil region" evidence="14">
    <location>
        <begin position="2667"/>
        <end position="2694"/>
    </location>
</feature>
<name>A0A819JI87_9BILA</name>
<evidence type="ECO:0000313" key="19">
    <source>
        <dbReference type="Proteomes" id="UP000663836"/>
    </source>
</evidence>
<keyword evidence="5 16" id="KW-0812">Transmembrane</keyword>
<dbReference type="GO" id="GO:0005737">
    <property type="term" value="C:cytoplasm"/>
    <property type="evidence" value="ECO:0007669"/>
    <property type="project" value="UniProtKB-SubCell"/>
</dbReference>
<dbReference type="InterPro" id="IPR027417">
    <property type="entry name" value="P-loop_NTPase"/>
</dbReference>
<protein>
    <recommendedName>
        <fullName evidence="17">RZ-type domain-containing protein</fullName>
    </recommendedName>
</protein>
<dbReference type="GO" id="GO:0030001">
    <property type="term" value="P:metal ion transport"/>
    <property type="evidence" value="ECO:0007669"/>
    <property type="project" value="TreeGrafter"/>
</dbReference>
<evidence type="ECO:0000259" key="17">
    <source>
        <dbReference type="PROSITE" id="PS51981"/>
    </source>
</evidence>
<keyword evidence="11" id="KW-0406">Ion transport</keyword>
<evidence type="ECO:0000256" key="16">
    <source>
        <dbReference type="SAM" id="Phobius"/>
    </source>
</evidence>
<evidence type="ECO:0000256" key="1">
    <source>
        <dbReference type="ARBA" id="ARBA00004141"/>
    </source>
</evidence>
<dbReference type="GO" id="GO:0002376">
    <property type="term" value="P:immune system process"/>
    <property type="evidence" value="ECO:0007669"/>
    <property type="project" value="UniProtKB-KW"/>
</dbReference>
<keyword evidence="8" id="KW-0862">Zinc</keyword>
<feature type="compositionally biased region" description="Acidic residues" evidence="15">
    <location>
        <begin position="1918"/>
        <end position="1929"/>
    </location>
</feature>
<feature type="transmembrane region" description="Helical" evidence="16">
    <location>
        <begin position="871"/>
        <end position="896"/>
    </location>
</feature>
<keyword evidence="4" id="KW-0963">Cytoplasm</keyword>
<dbReference type="Pfam" id="PF25508">
    <property type="entry name" value="TRPM2"/>
    <property type="match status" value="2"/>
</dbReference>
<evidence type="ECO:0000256" key="14">
    <source>
        <dbReference type="SAM" id="Coils"/>
    </source>
</evidence>
<dbReference type="Pfam" id="PF13087">
    <property type="entry name" value="AAA_12"/>
    <property type="match status" value="1"/>
</dbReference>
<dbReference type="Gene3D" id="3.40.50.300">
    <property type="entry name" value="P-loop containing nucleotide triphosphate hydrolases"/>
    <property type="match status" value="3"/>
</dbReference>
<comment type="caution">
    <text evidence="18">The sequence shown here is derived from an EMBL/GenBank/DDBJ whole genome shotgun (WGS) entry which is preliminary data.</text>
</comment>
<keyword evidence="9" id="KW-0391">Immunity</keyword>
<evidence type="ECO:0000256" key="13">
    <source>
        <dbReference type="ARBA" id="ARBA00023303"/>
    </source>
</evidence>
<evidence type="ECO:0000256" key="7">
    <source>
        <dbReference type="ARBA" id="ARBA00022771"/>
    </source>
</evidence>
<dbReference type="InterPro" id="IPR005821">
    <property type="entry name" value="Ion_trans_dom"/>
</dbReference>
<proteinExistence type="predicted"/>
<evidence type="ECO:0000256" key="3">
    <source>
        <dbReference type="ARBA" id="ARBA00022448"/>
    </source>
</evidence>
<dbReference type="InterPro" id="IPR041677">
    <property type="entry name" value="DNA2/NAM7_AAA_11"/>
</dbReference>
<dbReference type="Pfam" id="PF13086">
    <property type="entry name" value="AAA_11"/>
    <property type="match status" value="1"/>
</dbReference>
<dbReference type="InterPro" id="IPR046439">
    <property type="entry name" value="ZF_RZ_dom"/>
</dbReference>
<dbReference type="EMBL" id="CAJOBD010003187">
    <property type="protein sequence ID" value="CAF3933884.1"/>
    <property type="molecule type" value="Genomic_DNA"/>
</dbReference>
<dbReference type="Pfam" id="PF20173">
    <property type="entry name" value="ZnF_RZ-type"/>
    <property type="match status" value="1"/>
</dbReference>